<organism evidence="2 3">
    <name type="scientific">Ktedonospora formicarum</name>
    <dbReference type="NCBI Taxonomy" id="2778364"/>
    <lineage>
        <taxon>Bacteria</taxon>
        <taxon>Bacillati</taxon>
        <taxon>Chloroflexota</taxon>
        <taxon>Ktedonobacteria</taxon>
        <taxon>Ktedonobacterales</taxon>
        <taxon>Ktedonobacteraceae</taxon>
        <taxon>Ktedonospora</taxon>
    </lineage>
</organism>
<reference evidence="2" key="1">
    <citation type="submission" date="2020-10" db="EMBL/GenBank/DDBJ databases">
        <title>Taxonomic study of unclassified bacteria belonging to the class Ktedonobacteria.</title>
        <authorList>
            <person name="Yabe S."/>
            <person name="Wang C.M."/>
            <person name="Zheng Y."/>
            <person name="Sakai Y."/>
            <person name="Cavaletti L."/>
            <person name="Monciardini P."/>
            <person name="Donadio S."/>
        </authorList>
    </citation>
    <scope>NUCLEOTIDE SEQUENCE</scope>
    <source>
        <strain evidence="2">SOSP1-1</strain>
    </source>
</reference>
<feature type="domain" description="Trypsin-co-occurring" evidence="1">
    <location>
        <begin position="16"/>
        <end position="117"/>
    </location>
</feature>
<dbReference type="AlphaFoldDB" id="A0A8J3IBN8"/>
<evidence type="ECO:0000313" key="2">
    <source>
        <dbReference type="EMBL" id="GHO48414.1"/>
    </source>
</evidence>
<sequence length="130" mass="14621">MSVLRDIEKHNGKDIEILIEVDDSTALLPKQPAVLPPGPFSEAYEAQEQQLREAFKSARELISVCAINVSETIQKMAVKTRPSEWEVQLGIKFNAELNAVLAKAQGESQLQVTLRWQSPEIRDHDSGRRL</sequence>
<dbReference type="RefSeq" id="WP_220197627.1">
    <property type="nucleotide sequence ID" value="NZ_BNJF01000004.1"/>
</dbReference>
<dbReference type="EMBL" id="BNJF01000004">
    <property type="protein sequence ID" value="GHO48414.1"/>
    <property type="molecule type" value="Genomic_DNA"/>
</dbReference>
<evidence type="ECO:0000313" key="3">
    <source>
        <dbReference type="Proteomes" id="UP000612362"/>
    </source>
</evidence>
<dbReference type="Proteomes" id="UP000612362">
    <property type="component" value="Unassembled WGS sequence"/>
</dbReference>
<keyword evidence="3" id="KW-1185">Reference proteome</keyword>
<proteinExistence type="predicted"/>
<dbReference type="Pfam" id="PF19493">
    <property type="entry name" value="Trypco1"/>
    <property type="match status" value="1"/>
</dbReference>
<protein>
    <recommendedName>
        <fullName evidence="1">Trypsin-co-occurring domain-containing protein</fullName>
    </recommendedName>
</protein>
<dbReference type="InterPro" id="IPR045794">
    <property type="entry name" value="Trypco1"/>
</dbReference>
<comment type="caution">
    <text evidence="2">The sequence shown here is derived from an EMBL/GenBank/DDBJ whole genome shotgun (WGS) entry which is preliminary data.</text>
</comment>
<dbReference type="NCBIfam" id="NF041216">
    <property type="entry name" value="CU044_2847_fam"/>
    <property type="match status" value="1"/>
</dbReference>
<evidence type="ECO:0000259" key="1">
    <source>
        <dbReference type="Pfam" id="PF19493"/>
    </source>
</evidence>
<gene>
    <name evidence="2" type="ORF">KSX_65770</name>
</gene>
<name>A0A8J3IBN8_9CHLR</name>
<accession>A0A8J3IBN8</accession>